<accession>A0A8T2KSR2</accession>
<dbReference type="EMBL" id="JAICCE010000023">
    <property type="protein sequence ID" value="KAG9260905.1"/>
    <property type="molecule type" value="Genomic_DNA"/>
</dbReference>
<gene>
    <name evidence="1" type="ORF">AMEX_G25842</name>
</gene>
<evidence type="ECO:0000313" key="1">
    <source>
        <dbReference type="EMBL" id="KAG9260905.1"/>
    </source>
</evidence>
<name>A0A8T2KSR2_ASTMX</name>
<proteinExistence type="predicted"/>
<evidence type="ECO:0000313" key="2">
    <source>
        <dbReference type="Proteomes" id="UP000752171"/>
    </source>
</evidence>
<comment type="caution">
    <text evidence="1">The sequence shown here is derived from an EMBL/GenBank/DDBJ whole genome shotgun (WGS) entry which is preliminary data.</text>
</comment>
<sequence length="118" mass="13699">MGSWDSEQPIIIKFSLRLSHLPNPRAASECTWCSFHRTFLSHSMKGHGVSSHQINFKSTSFTIQQKAACLSKDLWHRVCRELRVFFRKDKMDIPYADIRFHPPPSPPPPVRSRWLPIG</sequence>
<dbReference type="Proteomes" id="UP000752171">
    <property type="component" value="Unassembled WGS sequence"/>
</dbReference>
<reference evidence="1 2" key="1">
    <citation type="submission" date="2021-07" db="EMBL/GenBank/DDBJ databases">
        <authorList>
            <person name="Imarazene B."/>
            <person name="Zahm M."/>
            <person name="Klopp C."/>
            <person name="Cabau C."/>
            <person name="Beille S."/>
            <person name="Jouanno E."/>
            <person name="Castinel A."/>
            <person name="Lluch J."/>
            <person name="Gil L."/>
            <person name="Kuchtly C."/>
            <person name="Lopez Roques C."/>
            <person name="Donnadieu C."/>
            <person name="Parrinello H."/>
            <person name="Journot L."/>
            <person name="Du K."/>
            <person name="Schartl M."/>
            <person name="Retaux S."/>
            <person name="Guiguen Y."/>
        </authorList>
    </citation>
    <scope>NUCLEOTIDE SEQUENCE [LARGE SCALE GENOMIC DNA]</scope>
    <source>
        <strain evidence="1">Pach_M1</strain>
        <tissue evidence="1">Testis</tissue>
    </source>
</reference>
<dbReference type="AlphaFoldDB" id="A0A8T2KSR2"/>
<organism evidence="1 2">
    <name type="scientific">Astyanax mexicanus</name>
    <name type="common">Blind cave fish</name>
    <name type="synonym">Astyanax fasciatus mexicanus</name>
    <dbReference type="NCBI Taxonomy" id="7994"/>
    <lineage>
        <taxon>Eukaryota</taxon>
        <taxon>Metazoa</taxon>
        <taxon>Chordata</taxon>
        <taxon>Craniata</taxon>
        <taxon>Vertebrata</taxon>
        <taxon>Euteleostomi</taxon>
        <taxon>Actinopterygii</taxon>
        <taxon>Neopterygii</taxon>
        <taxon>Teleostei</taxon>
        <taxon>Ostariophysi</taxon>
        <taxon>Characiformes</taxon>
        <taxon>Characoidei</taxon>
        <taxon>Acestrorhamphidae</taxon>
        <taxon>Acestrorhamphinae</taxon>
        <taxon>Astyanax</taxon>
    </lineage>
</organism>
<protein>
    <submittedName>
        <fullName evidence="1">Uncharacterized protein</fullName>
    </submittedName>
</protein>